<evidence type="ECO:0000313" key="3">
    <source>
        <dbReference type="EMBL" id="MDP9801465.1"/>
    </source>
</evidence>
<keyword evidence="3" id="KW-0808">Transferase</keyword>
<protein>
    <submittedName>
        <fullName evidence="3">Mannose-1-phosphate guanylyltransferase</fullName>
        <ecNumber evidence="3">2.7.7.13</ecNumber>
    </submittedName>
</protein>
<name>A0ABT9ND68_9ACTO</name>
<proteinExistence type="predicted"/>
<dbReference type="RefSeq" id="WP_278059514.1">
    <property type="nucleotide sequence ID" value="NZ_CP121247.1"/>
</dbReference>
<dbReference type="PANTHER" id="PTHR46390:SF1">
    <property type="entry name" value="MANNOSE-1-PHOSPHATE GUANYLYLTRANSFERASE"/>
    <property type="match status" value="1"/>
</dbReference>
<evidence type="ECO:0000313" key="4">
    <source>
        <dbReference type="Proteomes" id="UP001235966"/>
    </source>
</evidence>
<dbReference type="EC" id="2.7.7.13" evidence="3"/>
<dbReference type="EMBL" id="JAUSQW010000001">
    <property type="protein sequence ID" value="MDP9801465.1"/>
    <property type="molecule type" value="Genomic_DNA"/>
</dbReference>
<dbReference type="Pfam" id="PF22640">
    <property type="entry name" value="ManC_GMP_beta-helix"/>
    <property type="match status" value="1"/>
</dbReference>
<dbReference type="Pfam" id="PF00483">
    <property type="entry name" value="NTP_transferase"/>
    <property type="match status" value="1"/>
</dbReference>
<accession>A0ABT9ND68</accession>
<feature type="domain" description="MannoseP isomerase/GMP-like beta-helix" evidence="2">
    <location>
        <begin position="311"/>
        <end position="360"/>
    </location>
</feature>
<sequence length="373" mass="38857">MSFHAIIPAGGAGTRLWPLSRASYPKFLVDLTGSGHSMLQDTVLRLAPLAASTTVVTGAAHEGAVRAQLAELAGEAGGTQSAVSGEREADVGELDVIAEPTPRNSMPAIALAAAVIARRDPEAVVGSFAADHVIEDEAAFHGAVRAAIGAAERGYVATIGITPDSPATGFGYIHEGEEIVPGVRAVRAFVEKPDAPTAERYVASGEYRWNAGMFVAKVSVLLGVLAKYHPALAAGVQAIADSWGDHEVFLREWARLEKIAIDHAIAEPLADEGGVAVVPAAMGWSDVGDYSSLYAMVDGHVGVSAGGVPQDVVAIDSPGSLVFTHSKPVVVAGVKRAIIIETQDTIFVTCREYAQSVKDVPDALERAGRNDLR</sequence>
<dbReference type="InterPro" id="IPR029044">
    <property type="entry name" value="Nucleotide-diphossugar_trans"/>
</dbReference>
<dbReference type="SUPFAM" id="SSF159283">
    <property type="entry name" value="Guanosine diphospho-D-mannose pyrophosphorylase/mannose-6-phosphate isomerase linker domain"/>
    <property type="match status" value="1"/>
</dbReference>
<dbReference type="InterPro" id="IPR054566">
    <property type="entry name" value="ManC/GMP-like_b-helix"/>
</dbReference>
<comment type="caution">
    <text evidence="3">The sequence shown here is derived from an EMBL/GenBank/DDBJ whole genome shotgun (WGS) entry which is preliminary data.</text>
</comment>
<organism evidence="3 4">
    <name type="scientific">Arcanobacterium wilhelmae</name>
    <dbReference type="NCBI Taxonomy" id="1803177"/>
    <lineage>
        <taxon>Bacteria</taxon>
        <taxon>Bacillati</taxon>
        <taxon>Actinomycetota</taxon>
        <taxon>Actinomycetes</taxon>
        <taxon>Actinomycetales</taxon>
        <taxon>Actinomycetaceae</taxon>
        <taxon>Arcanobacterium</taxon>
    </lineage>
</organism>
<dbReference type="InterPro" id="IPR051161">
    <property type="entry name" value="Mannose-6P_isomerase_type2"/>
</dbReference>
<dbReference type="CDD" id="cd02509">
    <property type="entry name" value="GDP-M1P_Guanylyltransferase"/>
    <property type="match status" value="1"/>
</dbReference>
<gene>
    <name evidence="3" type="ORF">J2S49_001541</name>
</gene>
<dbReference type="Gene3D" id="3.90.550.10">
    <property type="entry name" value="Spore Coat Polysaccharide Biosynthesis Protein SpsA, Chain A"/>
    <property type="match status" value="1"/>
</dbReference>
<evidence type="ECO:0000259" key="2">
    <source>
        <dbReference type="Pfam" id="PF22640"/>
    </source>
</evidence>
<evidence type="ECO:0000259" key="1">
    <source>
        <dbReference type="Pfam" id="PF00483"/>
    </source>
</evidence>
<keyword evidence="3" id="KW-0548">Nucleotidyltransferase</keyword>
<dbReference type="SUPFAM" id="SSF53448">
    <property type="entry name" value="Nucleotide-diphospho-sugar transferases"/>
    <property type="match status" value="1"/>
</dbReference>
<feature type="domain" description="Nucleotidyl transferase" evidence="1">
    <location>
        <begin position="5"/>
        <end position="295"/>
    </location>
</feature>
<dbReference type="GO" id="GO:0004475">
    <property type="term" value="F:mannose-1-phosphate guanylyltransferase (GTP) activity"/>
    <property type="evidence" value="ECO:0007669"/>
    <property type="project" value="UniProtKB-EC"/>
</dbReference>
<dbReference type="InterPro" id="IPR005835">
    <property type="entry name" value="NTP_transferase_dom"/>
</dbReference>
<dbReference type="PANTHER" id="PTHR46390">
    <property type="entry name" value="MANNOSE-1-PHOSPHATE GUANYLYLTRANSFERASE"/>
    <property type="match status" value="1"/>
</dbReference>
<keyword evidence="4" id="KW-1185">Reference proteome</keyword>
<dbReference type="InterPro" id="IPR049577">
    <property type="entry name" value="GMPP_N"/>
</dbReference>
<dbReference type="Proteomes" id="UP001235966">
    <property type="component" value="Unassembled WGS sequence"/>
</dbReference>
<reference evidence="3 4" key="1">
    <citation type="submission" date="2023-07" db="EMBL/GenBank/DDBJ databases">
        <title>Sequencing the genomes of 1000 actinobacteria strains.</title>
        <authorList>
            <person name="Klenk H.-P."/>
        </authorList>
    </citation>
    <scope>NUCLEOTIDE SEQUENCE [LARGE SCALE GENOMIC DNA]</scope>
    <source>
        <strain evidence="3 4">DSM 102162</strain>
    </source>
</reference>